<dbReference type="GO" id="GO:0007018">
    <property type="term" value="P:microtubule-based movement"/>
    <property type="evidence" value="ECO:0007669"/>
    <property type="project" value="InterPro"/>
</dbReference>
<dbReference type="InterPro" id="IPR026983">
    <property type="entry name" value="DHC"/>
</dbReference>
<dbReference type="PANTHER" id="PTHR46532">
    <property type="entry name" value="MALE FERTILITY FACTOR KL5"/>
    <property type="match status" value="1"/>
</dbReference>
<dbReference type="EMBL" id="HACM01004525">
    <property type="protein sequence ID" value="CRZ04967.1"/>
    <property type="molecule type" value="Transcribed_RNA"/>
</dbReference>
<dbReference type="AlphaFoldDB" id="A0A0H5QTB5"/>
<reference evidence="2" key="1">
    <citation type="submission" date="2015-04" db="EMBL/GenBank/DDBJ databases">
        <title>The genome sequence of the plant pathogenic Rhizarian Plasmodiophora brassicae reveals insights in its biotrophic life cycle and the origin of chitin synthesis.</title>
        <authorList>
            <person name="Schwelm A."/>
            <person name="Fogelqvist J."/>
            <person name="Knaust A."/>
            <person name="Julke S."/>
            <person name="Lilja T."/>
            <person name="Dhandapani V."/>
            <person name="Bonilla-Rosso G."/>
            <person name="Karlsson M."/>
            <person name="Shevchenko A."/>
            <person name="Choi S.R."/>
            <person name="Kim H.G."/>
            <person name="Park J.Y."/>
            <person name="Lim Y.P."/>
            <person name="Ludwig-Muller J."/>
            <person name="Dixelius C."/>
        </authorList>
    </citation>
    <scope>NUCLEOTIDE SEQUENCE</scope>
    <source>
        <tissue evidence="2">Potato root galls</tissue>
    </source>
</reference>
<feature type="non-terminal residue" evidence="2">
    <location>
        <position position="138"/>
    </location>
</feature>
<dbReference type="Pfam" id="PF08385">
    <property type="entry name" value="DHC_N1"/>
    <property type="match status" value="1"/>
</dbReference>
<feature type="non-terminal residue" evidence="2">
    <location>
        <position position="1"/>
    </location>
</feature>
<sequence length="138" mass="16174">NQPKTAGALCWCRGLIDRIVKPMAKLRQFSTVEELAQDENQEITKTMNTVVETMTAYQNEKVEQWKKEIDQTSQESLRKPLLRYNSQTEHYSVNFDDDIVRLLREVKYLLDQDVDVPETAISIFSQAQTYRMQITNLQ</sequence>
<evidence type="ECO:0000313" key="2">
    <source>
        <dbReference type="EMBL" id="CRZ04967.1"/>
    </source>
</evidence>
<dbReference type="InterPro" id="IPR013594">
    <property type="entry name" value="Dynein_heavy_tail"/>
</dbReference>
<dbReference type="GO" id="GO:0051959">
    <property type="term" value="F:dynein light intermediate chain binding"/>
    <property type="evidence" value="ECO:0007669"/>
    <property type="project" value="InterPro"/>
</dbReference>
<proteinExistence type="predicted"/>
<protein>
    <recommendedName>
        <fullName evidence="1">Dynein heavy chain tail domain-containing protein</fullName>
    </recommendedName>
</protein>
<dbReference type="GO" id="GO:0045505">
    <property type="term" value="F:dynein intermediate chain binding"/>
    <property type="evidence" value="ECO:0007669"/>
    <property type="project" value="InterPro"/>
</dbReference>
<dbReference type="GO" id="GO:0005858">
    <property type="term" value="C:axonemal dynein complex"/>
    <property type="evidence" value="ECO:0007669"/>
    <property type="project" value="TreeGrafter"/>
</dbReference>
<dbReference type="PANTHER" id="PTHR46532:SF11">
    <property type="entry name" value="DYNEIN AXONEMAL HEAVY CHAIN 12"/>
    <property type="match status" value="1"/>
</dbReference>
<name>A0A0H5QTB5_9EUKA</name>
<accession>A0A0H5QTB5</accession>
<organism evidence="2">
    <name type="scientific">Spongospora subterranea</name>
    <dbReference type="NCBI Taxonomy" id="70186"/>
    <lineage>
        <taxon>Eukaryota</taxon>
        <taxon>Sar</taxon>
        <taxon>Rhizaria</taxon>
        <taxon>Endomyxa</taxon>
        <taxon>Phytomyxea</taxon>
        <taxon>Plasmodiophorida</taxon>
        <taxon>Plasmodiophoridae</taxon>
        <taxon>Spongospora</taxon>
    </lineage>
</organism>
<feature type="domain" description="Dynein heavy chain tail" evidence="1">
    <location>
        <begin position="1"/>
        <end position="138"/>
    </location>
</feature>
<evidence type="ECO:0000259" key="1">
    <source>
        <dbReference type="Pfam" id="PF08385"/>
    </source>
</evidence>